<feature type="compositionally biased region" description="Basic and acidic residues" evidence="1">
    <location>
        <begin position="630"/>
        <end position="643"/>
    </location>
</feature>
<feature type="region of interest" description="Disordered" evidence="1">
    <location>
        <begin position="680"/>
        <end position="710"/>
    </location>
</feature>
<reference evidence="2 3" key="1">
    <citation type="journal article" date="2022" name="bioRxiv">
        <title>Genomics of Preaxostyla Flagellates Illuminates Evolutionary Transitions and the Path Towards Mitochondrial Loss.</title>
        <authorList>
            <person name="Novak L.V.F."/>
            <person name="Treitli S.C."/>
            <person name="Pyrih J."/>
            <person name="Halakuc P."/>
            <person name="Pipaliya S.V."/>
            <person name="Vacek V."/>
            <person name="Brzon O."/>
            <person name="Soukal P."/>
            <person name="Eme L."/>
            <person name="Dacks J.B."/>
            <person name="Karnkowska A."/>
            <person name="Elias M."/>
            <person name="Hampl V."/>
        </authorList>
    </citation>
    <scope>NUCLEOTIDE SEQUENCE [LARGE SCALE GENOMIC DNA]</scope>
    <source>
        <strain evidence="2">NAU3</strain>
        <tissue evidence="2">Gut</tissue>
    </source>
</reference>
<dbReference type="Proteomes" id="UP001281761">
    <property type="component" value="Unassembled WGS sequence"/>
</dbReference>
<evidence type="ECO:0008006" key="4">
    <source>
        <dbReference type="Google" id="ProtNLM"/>
    </source>
</evidence>
<evidence type="ECO:0000313" key="2">
    <source>
        <dbReference type="EMBL" id="KAK2949008.1"/>
    </source>
</evidence>
<feature type="compositionally biased region" description="Basic and acidic residues" evidence="1">
    <location>
        <begin position="680"/>
        <end position="692"/>
    </location>
</feature>
<evidence type="ECO:0000313" key="3">
    <source>
        <dbReference type="Proteomes" id="UP001281761"/>
    </source>
</evidence>
<gene>
    <name evidence="2" type="ORF">BLNAU_16008</name>
</gene>
<organism evidence="2 3">
    <name type="scientific">Blattamonas nauphoetae</name>
    <dbReference type="NCBI Taxonomy" id="2049346"/>
    <lineage>
        <taxon>Eukaryota</taxon>
        <taxon>Metamonada</taxon>
        <taxon>Preaxostyla</taxon>
        <taxon>Oxymonadida</taxon>
        <taxon>Blattamonas</taxon>
    </lineage>
</organism>
<proteinExistence type="predicted"/>
<keyword evidence="3" id="KW-1185">Reference proteome</keyword>
<accession>A0ABQ9XCM0</accession>
<dbReference type="EMBL" id="JARBJD010000164">
    <property type="protein sequence ID" value="KAK2949008.1"/>
    <property type="molecule type" value="Genomic_DNA"/>
</dbReference>
<feature type="region of interest" description="Disordered" evidence="1">
    <location>
        <begin position="624"/>
        <end position="643"/>
    </location>
</feature>
<evidence type="ECO:0000256" key="1">
    <source>
        <dbReference type="SAM" id="MobiDB-lite"/>
    </source>
</evidence>
<protein>
    <recommendedName>
        <fullName evidence="4">Ubiquitin-like domain-containing protein</fullName>
    </recommendedName>
</protein>
<sequence length="1086" mass="120543">MQIKQASPIQLKIGQFVSTEQQNKPFNNMIDQCEFCTLLILPESSVEPSNIDSTLTKIDHYHQQCSVQTNYVHSARITIVKFTLTKSSIDASALKADISCGTLQSLINHQLVHTTHSGFDPNVDDRIVLDYNLENTKNCTRTYFVSFTRRIPVRSKRRPPHKYVLVDYADRVALCAPPQLHQTSDTDFASQLTQLTLTKGSLITNASIIDTHSASMPISHARTISRNDTLPDDESDMFVHGGVNSDSLQSNCSNISYVSPFSTRFLAARHSALGFPLLHATLHSLPSLHASSALRFPAPRPLCTPLPLLHASLHSLPLLHATLHSLPSLHASLHSASLAPRLSALASLAARHSALASLAARHSALASLAPRLSALASLAPHLSALAFLAPRLSALASSLHASLHSRFPCCTPLCTRFPRSTPLCTRFPRSTPLHSLSSLHASLHSLPSLHASLHSLPLLHATLHSRFPRSTPLCTPLPSLHASLHSLPSLHTSALAFLAPCLSALASLAPRLSALASLAPRLCTRFPRSTPLCTRFPRSTPLCTRFPRSTPLCTRFPRPCLSALASLAARHSALAFPRSMPLCTRVPRFTPLCTRFPRCTPLCTRFPRSTPLCTCLYLPQPKPDGGPGARSDRENVNHCDRTPDTHYGRASSFQIAHPNVPNPPVISNSSFCKFIPSDHLHTTQQSGRERTGRTPNISQPSPPSPNLLSTLTKQTTYPSLQPTPSQHRQDRNKTALPEIIVRTESVFPLPFNNKANPLSQLTISNEILGGMGNQISLFTKYPPSTTDQPPKLPKHPAHIHNPLNCYQTWRKRRRPFHHHQKSEGRLRRMNARKSGNAEYWDEPPEAHQPHLEAGTISEPLSDIQEESQNEKIPRDWDSYGDTIAETNKAQEEKEKTLVKEAKTELKEENDQLTRNEDTKETTIDSDTQPYHPLNNLSNLLPAILPRTEAEQDIIIDCVEWSLARFDCHSVTTVQTVNRHSLARLISFTRHSLLELPEVKGMGMADELEWLCRVEFIFDLCEAVSKAKDESGTLEADLVDIKPQHTQTRLDAEQLRQDEWEIVVKSILHTHTFPTSEAPNWKCASFS</sequence>
<comment type="caution">
    <text evidence="2">The sequence shown here is derived from an EMBL/GenBank/DDBJ whole genome shotgun (WGS) entry which is preliminary data.</text>
</comment>
<feature type="region of interest" description="Disordered" evidence="1">
    <location>
        <begin position="905"/>
        <end position="930"/>
    </location>
</feature>
<feature type="compositionally biased region" description="Basic and acidic residues" evidence="1">
    <location>
        <begin position="905"/>
        <end position="922"/>
    </location>
</feature>
<name>A0ABQ9XCM0_9EUKA</name>